<feature type="compositionally biased region" description="Basic and acidic residues" evidence="1">
    <location>
        <begin position="98"/>
        <end position="114"/>
    </location>
</feature>
<evidence type="ECO:0000313" key="3">
    <source>
        <dbReference type="Proteomes" id="UP000463975"/>
    </source>
</evidence>
<protein>
    <submittedName>
        <fullName evidence="2">Uncharacterized protein</fullName>
    </submittedName>
</protein>
<dbReference type="EMBL" id="CP047653">
    <property type="protein sequence ID" value="QHI96500.1"/>
    <property type="molecule type" value="Genomic_DNA"/>
</dbReference>
<evidence type="ECO:0000313" key="2">
    <source>
        <dbReference type="EMBL" id="QHI96500.1"/>
    </source>
</evidence>
<accession>A0A6P1NIZ5</accession>
<reference evidence="2 3" key="1">
    <citation type="submission" date="2020-01" db="EMBL/GenBank/DDBJ databases">
        <title>Genome sequencing of strain KACC 21507.</title>
        <authorList>
            <person name="Heo J."/>
            <person name="Kim S.-J."/>
            <person name="Kim J.-S."/>
            <person name="Hong S.-B."/>
            <person name="Kwon S.-W."/>
        </authorList>
    </citation>
    <scope>NUCLEOTIDE SEQUENCE [LARGE SCALE GENOMIC DNA]</scope>
    <source>
        <strain evidence="2 3">KACC 21507</strain>
        <plasmid evidence="2 3">unnamed1</plasmid>
    </source>
</reference>
<dbReference type="KEGG" id="bomb:GT348_09080"/>
<keyword evidence="2" id="KW-0614">Plasmid</keyword>
<geneLocation type="plasmid" evidence="2 3">
    <name>unnamed1</name>
</geneLocation>
<feature type="compositionally biased region" description="Polar residues" evidence="1">
    <location>
        <begin position="88"/>
        <end position="97"/>
    </location>
</feature>
<feature type="region of interest" description="Disordered" evidence="1">
    <location>
        <begin position="47"/>
        <end position="74"/>
    </location>
</feature>
<dbReference type="Proteomes" id="UP000463975">
    <property type="component" value="Plasmid unnamed1"/>
</dbReference>
<feature type="region of interest" description="Disordered" evidence="1">
    <location>
        <begin position="88"/>
        <end position="127"/>
    </location>
</feature>
<keyword evidence="3" id="KW-1185">Reference proteome</keyword>
<gene>
    <name evidence="2" type="ORF">GT348_09080</name>
</gene>
<sequence>MPPTHNEVLSGFLNKKYEWNGQKFFVRFKYVLLISCFFNTAPAWSEGATIKPSSPKTTTKNNSSSETDRLLNGLPKGWNAHVIGVGKSRQSMKLPQSENKKQQDKNPSKIKENLHSNSVTPPPTTTSRHRILIPVSEDMGIAAYQSGNKFVFVIDNAHPMDISALRGDGIFSNLTVTSLPQVTIVTIPLPDTRRLFLSQQSEGWVLGDTPLLETLTVIDTK</sequence>
<feature type="compositionally biased region" description="Low complexity" evidence="1">
    <location>
        <begin position="51"/>
        <end position="65"/>
    </location>
</feature>
<dbReference type="AlphaFoldDB" id="A0A6P1NIZ5"/>
<proteinExistence type="predicted"/>
<evidence type="ECO:0000256" key="1">
    <source>
        <dbReference type="SAM" id="MobiDB-lite"/>
    </source>
</evidence>
<organism evidence="2 3">
    <name type="scientific">Aristophania vespae</name>
    <dbReference type="NCBI Taxonomy" id="2697033"/>
    <lineage>
        <taxon>Bacteria</taxon>
        <taxon>Pseudomonadati</taxon>
        <taxon>Pseudomonadota</taxon>
        <taxon>Alphaproteobacteria</taxon>
        <taxon>Acetobacterales</taxon>
        <taxon>Acetobacteraceae</taxon>
        <taxon>Aristophania</taxon>
    </lineage>
</organism>
<dbReference type="RefSeq" id="WP_160619557.1">
    <property type="nucleotide sequence ID" value="NZ_CP047653.1"/>
</dbReference>
<name>A0A6P1NIZ5_9PROT</name>